<dbReference type="SUPFAM" id="SSF54909">
    <property type="entry name" value="Dimeric alpha+beta barrel"/>
    <property type="match status" value="1"/>
</dbReference>
<dbReference type="Proteomes" id="UP000025061">
    <property type="component" value="Unassembled WGS sequence"/>
</dbReference>
<proteinExistence type="inferred from homology"/>
<comment type="similarity">
    <text evidence="1">Belongs to the YciI family.</text>
</comment>
<evidence type="ECO:0000259" key="2">
    <source>
        <dbReference type="Pfam" id="PF03795"/>
    </source>
</evidence>
<sequence>MTDLYTIFCRDRPGSRPVRMAQLSRHLSHIETVMDRIKLAAPLRDDAGEAFTGALLVITASSIADARAFIEADPYYQAGIWDTVEIDRLGMSAGEWVGGKSW</sequence>
<dbReference type="RefSeq" id="WP_011646468.1">
    <property type="nucleotide sequence ID" value="NZ_ARYI01000008.1"/>
</dbReference>
<dbReference type="InterPro" id="IPR051807">
    <property type="entry name" value="Sec-metab_biosynth-assoc"/>
</dbReference>
<feature type="domain" description="YCII-related" evidence="2">
    <location>
        <begin position="4"/>
        <end position="86"/>
    </location>
</feature>
<dbReference type="PANTHER" id="PTHR33606:SF3">
    <property type="entry name" value="PROTEIN YCII"/>
    <property type="match status" value="1"/>
</dbReference>
<comment type="caution">
    <text evidence="3">The sequence shown here is derived from an EMBL/GenBank/DDBJ whole genome shotgun (WGS) entry which is preliminary data.</text>
</comment>
<evidence type="ECO:0000256" key="1">
    <source>
        <dbReference type="ARBA" id="ARBA00007689"/>
    </source>
</evidence>
<dbReference type="PATRIC" id="fig|1280951.3.peg.2130"/>
<keyword evidence="4" id="KW-1185">Reference proteome</keyword>
<gene>
    <name evidence="3" type="ORF">HHI_10564</name>
</gene>
<evidence type="ECO:0000313" key="3">
    <source>
        <dbReference type="EMBL" id="KCZ93120.1"/>
    </source>
</evidence>
<name>A0A059FR21_9PROT</name>
<dbReference type="InterPro" id="IPR011008">
    <property type="entry name" value="Dimeric_a/b-barrel"/>
</dbReference>
<protein>
    <submittedName>
        <fullName evidence="3">YciI-like protein</fullName>
    </submittedName>
</protein>
<dbReference type="Gene3D" id="3.30.70.1060">
    <property type="entry name" value="Dimeric alpha+beta barrel"/>
    <property type="match status" value="1"/>
</dbReference>
<reference evidence="3 4" key="1">
    <citation type="submission" date="2013-04" db="EMBL/GenBank/DDBJ databases">
        <title>Hyphomonas hirschiana VP5 Genome Sequencing.</title>
        <authorList>
            <person name="Lai Q."/>
            <person name="Shao Z."/>
        </authorList>
    </citation>
    <scope>NUCLEOTIDE SEQUENCE [LARGE SCALE GENOMIC DNA]</scope>
    <source>
        <strain evidence="3 4">VP5</strain>
    </source>
</reference>
<dbReference type="PANTHER" id="PTHR33606">
    <property type="entry name" value="PROTEIN YCII"/>
    <property type="match status" value="1"/>
</dbReference>
<dbReference type="AlphaFoldDB" id="A0A059FR21"/>
<evidence type="ECO:0000313" key="4">
    <source>
        <dbReference type="Proteomes" id="UP000025061"/>
    </source>
</evidence>
<organism evidence="3 4">
    <name type="scientific">Hyphomonas hirschiana VP5</name>
    <dbReference type="NCBI Taxonomy" id="1280951"/>
    <lineage>
        <taxon>Bacteria</taxon>
        <taxon>Pseudomonadati</taxon>
        <taxon>Pseudomonadota</taxon>
        <taxon>Alphaproteobacteria</taxon>
        <taxon>Hyphomonadales</taxon>
        <taxon>Hyphomonadaceae</taxon>
        <taxon>Hyphomonas</taxon>
    </lineage>
</organism>
<dbReference type="EMBL" id="ARYI01000008">
    <property type="protein sequence ID" value="KCZ93120.1"/>
    <property type="molecule type" value="Genomic_DNA"/>
</dbReference>
<accession>A0A059FR21</accession>
<dbReference type="OrthoDB" id="2293521at2"/>
<dbReference type="InterPro" id="IPR005545">
    <property type="entry name" value="YCII"/>
</dbReference>
<dbReference type="Pfam" id="PF03795">
    <property type="entry name" value="YCII"/>
    <property type="match status" value="1"/>
</dbReference>